<dbReference type="InterPro" id="IPR010982">
    <property type="entry name" value="Lambda_DNA-bd_dom_sf"/>
</dbReference>
<dbReference type="KEGG" id="csr:Cspa_c56430"/>
<dbReference type="SUPFAM" id="SSF47413">
    <property type="entry name" value="lambda repressor-like DNA-binding domains"/>
    <property type="match status" value="1"/>
</dbReference>
<dbReference type="Gene3D" id="3.40.50.2300">
    <property type="match status" value="2"/>
</dbReference>
<dbReference type="InterPro" id="IPR000843">
    <property type="entry name" value="HTH_LacI"/>
</dbReference>
<dbReference type="SMART" id="SM00354">
    <property type="entry name" value="HTH_LACI"/>
    <property type="match status" value="1"/>
</dbReference>
<dbReference type="Gene3D" id="1.10.260.40">
    <property type="entry name" value="lambda repressor-like DNA-binding domains"/>
    <property type="match status" value="1"/>
</dbReference>
<dbReference type="InterPro" id="IPR046335">
    <property type="entry name" value="LacI/GalR-like_sensor"/>
</dbReference>
<dbReference type="HOGENOM" id="CLU_037628_6_1_9"/>
<gene>
    <name evidence="5" type="ORF">Cspa_c56430</name>
</gene>
<evidence type="ECO:0000313" key="6">
    <source>
        <dbReference type="Proteomes" id="UP000011728"/>
    </source>
</evidence>
<dbReference type="PATRIC" id="fig|931276.5.peg.5688"/>
<dbReference type="PANTHER" id="PTHR30146">
    <property type="entry name" value="LACI-RELATED TRANSCRIPTIONAL REPRESSOR"/>
    <property type="match status" value="1"/>
</dbReference>
<dbReference type="GO" id="GO:0003700">
    <property type="term" value="F:DNA-binding transcription factor activity"/>
    <property type="evidence" value="ECO:0007669"/>
    <property type="project" value="TreeGrafter"/>
</dbReference>
<dbReference type="Pfam" id="PF00356">
    <property type="entry name" value="LacI"/>
    <property type="match status" value="1"/>
</dbReference>
<dbReference type="OrthoDB" id="9796186at2"/>
<sequence length="325" mass="35726">MSTIKDVAKLAGVSISTVSYALNNTGNISKETKKKILSAAKELEYTPNGNARSLKMKKNNLIAVVLYSFDGNVNAEIIRGIRDIARNNAYEVIIVESCNEKSVVTKVLSQRLVDGAIILSANVDDEIVLSLSGKNFPIVTLDRKLSGDYISSVLIDNVKAVHQAIEYMYGKGYRKIGIISGPKDTYDSIKRLEGFRKAIKEFQIENRSCWNASGAFNESSGYEAMCKLIKEKDLPEAYFCSNDDMAIGALRACEEHGIKVPEGLGIIGFDDIRLCEFVSPKLTTLRRPSYESGVISANNLINSLKGEKVSKCVVLTSELLVRESC</sequence>
<accession>M1MNB4</accession>
<proteinExistence type="predicted"/>
<evidence type="ECO:0000256" key="2">
    <source>
        <dbReference type="ARBA" id="ARBA00023125"/>
    </source>
</evidence>
<protein>
    <submittedName>
        <fullName evidence="5">Transcriptional regulator, LacI family</fullName>
    </submittedName>
</protein>
<dbReference type="AlphaFoldDB" id="M1MNB4"/>
<dbReference type="Pfam" id="PF13377">
    <property type="entry name" value="Peripla_BP_3"/>
    <property type="match status" value="1"/>
</dbReference>
<dbReference type="RefSeq" id="WP_015395676.1">
    <property type="nucleotide sequence ID" value="NC_020291.1"/>
</dbReference>
<name>M1MNB4_9CLOT</name>
<evidence type="ECO:0000256" key="1">
    <source>
        <dbReference type="ARBA" id="ARBA00023015"/>
    </source>
</evidence>
<dbReference type="CDD" id="cd06267">
    <property type="entry name" value="PBP1_LacI_sugar_binding-like"/>
    <property type="match status" value="1"/>
</dbReference>
<keyword evidence="6" id="KW-1185">Reference proteome</keyword>
<dbReference type="PANTHER" id="PTHR30146:SF109">
    <property type="entry name" value="HTH-TYPE TRANSCRIPTIONAL REGULATOR GALS"/>
    <property type="match status" value="1"/>
</dbReference>
<reference evidence="5 6" key="1">
    <citation type="submission" date="2013-02" db="EMBL/GenBank/DDBJ databases">
        <title>Genome sequence of Clostridium saccharoperbutylacetonicum N1-4(HMT).</title>
        <authorList>
            <person name="Poehlein A."/>
            <person name="Daniel R."/>
        </authorList>
    </citation>
    <scope>NUCLEOTIDE SEQUENCE [LARGE SCALE GENOMIC DNA]</scope>
    <source>
        <strain evidence="6">N1-4(HMT)</strain>
    </source>
</reference>
<dbReference type="EMBL" id="CP004121">
    <property type="protein sequence ID" value="AGF59369.1"/>
    <property type="molecule type" value="Genomic_DNA"/>
</dbReference>
<dbReference type="PROSITE" id="PS00356">
    <property type="entry name" value="HTH_LACI_1"/>
    <property type="match status" value="1"/>
</dbReference>
<dbReference type="Proteomes" id="UP000011728">
    <property type="component" value="Chromosome"/>
</dbReference>
<evidence type="ECO:0000259" key="4">
    <source>
        <dbReference type="PROSITE" id="PS50932"/>
    </source>
</evidence>
<evidence type="ECO:0000313" key="5">
    <source>
        <dbReference type="EMBL" id="AGF59369.1"/>
    </source>
</evidence>
<evidence type="ECO:0000256" key="3">
    <source>
        <dbReference type="ARBA" id="ARBA00023163"/>
    </source>
</evidence>
<dbReference type="CDD" id="cd01392">
    <property type="entry name" value="HTH_LacI"/>
    <property type="match status" value="1"/>
</dbReference>
<dbReference type="PRINTS" id="PR00036">
    <property type="entry name" value="HTHLACI"/>
</dbReference>
<dbReference type="eggNOG" id="COG1609">
    <property type="taxonomic scope" value="Bacteria"/>
</dbReference>
<dbReference type="InterPro" id="IPR028082">
    <property type="entry name" value="Peripla_BP_I"/>
</dbReference>
<keyword evidence="1" id="KW-0805">Transcription regulation</keyword>
<dbReference type="PROSITE" id="PS50932">
    <property type="entry name" value="HTH_LACI_2"/>
    <property type="match status" value="1"/>
</dbReference>
<keyword evidence="2" id="KW-0238">DNA-binding</keyword>
<keyword evidence="3" id="KW-0804">Transcription</keyword>
<dbReference type="GO" id="GO:0000976">
    <property type="term" value="F:transcription cis-regulatory region binding"/>
    <property type="evidence" value="ECO:0007669"/>
    <property type="project" value="TreeGrafter"/>
</dbReference>
<organism evidence="5 6">
    <name type="scientific">Clostridium saccharoperbutylacetonicum N1-4(HMT)</name>
    <dbReference type="NCBI Taxonomy" id="931276"/>
    <lineage>
        <taxon>Bacteria</taxon>
        <taxon>Bacillati</taxon>
        <taxon>Bacillota</taxon>
        <taxon>Clostridia</taxon>
        <taxon>Eubacteriales</taxon>
        <taxon>Clostridiaceae</taxon>
        <taxon>Clostridium</taxon>
    </lineage>
</organism>
<feature type="domain" description="HTH lacI-type" evidence="4">
    <location>
        <begin position="2"/>
        <end position="56"/>
    </location>
</feature>
<dbReference type="SUPFAM" id="SSF53822">
    <property type="entry name" value="Periplasmic binding protein-like I"/>
    <property type="match status" value="1"/>
</dbReference>